<dbReference type="InterPro" id="IPR022905">
    <property type="entry name" value="Rpo11-like"/>
</dbReference>
<keyword evidence="4" id="KW-0539">Nucleus</keyword>
<dbReference type="Pfam" id="PF13656">
    <property type="entry name" value="RNA_pol_L_2"/>
    <property type="match status" value="1"/>
</dbReference>
<evidence type="ECO:0000259" key="7">
    <source>
        <dbReference type="Pfam" id="PF13656"/>
    </source>
</evidence>
<dbReference type="Proteomes" id="UP000239899">
    <property type="component" value="Unassembled WGS sequence"/>
</dbReference>
<dbReference type="SUPFAM" id="SSF55257">
    <property type="entry name" value="RBP11-like subunits of RNA polymerase"/>
    <property type="match status" value="1"/>
</dbReference>
<dbReference type="CDD" id="cd06926">
    <property type="entry name" value="RNAP_II_RPB11"/>
    <property type="match status" value="1"/>
</dbReference>
<evidence type="ECO:0000256" key="5">
    <source>
        <dbReference type="ARBA" id="ARBA00025751"/>
    </source>
</evidence>
<evidence type="ECO:0000256" key="6">
    <source>
        <dbReference type="SAM" id="Coils"/>
    </source>
</evidence>
<dbReference type="GO" id="GO:0005665">
    <property type="term" value="C:RNA polymerase II, core complex"/>
    <property type="evidence" value="ECO:0007669"/>
    <property type="project" value="InterPro"/>
</dbReference>
<dbReference type="HAMAP" id="MF_00261">
    <property type="entry name" value="RNApol_arch_Rpo11"/>
    <property type="match status" value="1"/>
</dbReference>
<dbReference type="GO" id="GO:0006366">
    <property type="term" value="P:transcription by RNA polymerase II"/>
    <property type="evidence" value="ECO:0007669"/>
    <property type="project" value="InterPro"/>
</dbReference>
<dbReference type="GO" id="GO:0003899">
    <property type="term" value="F:DNA-directed RNA polymerase activity"/>
    <property type="evidence" value="ECO:0007669"/>
    <property type="project" value="InterPro"/>
</dbReference>
<dbReference type="InterPro" id="IPR009025">
    <property type="entry name" value="RBP11-like_dimer"/>
</dbReference>
<gene>
    <name evidence="8" type="ORF">C2E21_0509</name>
</gene>
<dbReference type="OrthoDB" id="10248581at2759"/>
<protein>
    <submittedName>
        <fullName evidence="8">DNA-directed RNA polymerases IV and V subunit 11</fullName>
    </submittedName>
</protein>
<evidence type="ECO:0000313" key="9">
    <source>
        <dbReference type="Proteomes" id="UP000239899"/>
    </source>
</evidence>
<comment type="subcellular location">
    <subcellularLocation>
        <location evidence="1">Nucleus</location>
    </subcellularLocation>
</comment>
<organism evidence="8 9">
    <name type="scientific">Chlorella sorokiniana</name>
    <name type="common">Freshwater green alga</name>
    <dbReference type="NCBI Taxonomy" id="3076"/>
    <lineage>
        <taxon>Eukaryota</taxon>
        <taxon>Viridiplantae</taxon>
        <taxon>Chlorophyta</taxon>
        <taxon>core chlorophytes</taxon>
        <taxon>Trebouxiophyceae</taxon>
        <taxon>Chlorellales</taxon>
        <taxon>Chlorellaceae</taxon>
        <taxon>Chlorella clade</taxon>
        <taxon>Chlorella</taxon>
    </lineage>
</organism>
<dbReference type="AlphaFoldDB" id="A0A2P6U484"/>
<keyword evidence="2 8" id="KW-0240">DNA-directed RNA polymerase</keyword>
<dbReference type="InterPro" id="IPR037685">
    <property type="entry name" value="RBP11"/>
</dbReference>
<feature type="domain" description="DNA-directed RNA polymerase RBP11-like dimerisation" evidence="7">
    <location>
        <begin position="32"/>
        <end position="102"/>
    </location>
</feature>
<dbReference type="STRING" id="3076.A0A2P6U484"/>
<comment type="similarity">
    <text evidence="5">Belongs to the archaeal Rpo11/eukaryotic RPB11/RPC19 RNA polymerase subunit family.</text>
</comment>
<keyword evidence="6" id="KW-0175">Coiled coil</keyword>
<dbReference type="EMBL" id="LHPG02000001">
    <property type="protein sequence ID" value="PRW61130.1"/>
    <property type="molecule type" value="Genomic_DNA"/>
</dbReference>
<dbReference type="PROSITE" id="PS01154">
    <property type="entry name" value="RNA_POL_L_13KD"/>
    <property type="match status" value="1"/>
</dbReference>
<proteinExistence type="inferred from homology"/>
<evidence type="ECO:0000256" key="2">
    <source>
        <dbReference type="ARBA" id="ARBA00022478"/>
    </source>
</evidence>
<comment type="caution">
    <text evidence="8">The sequence shown here is derived from an EMBL/GenBank/DDBJ whole genome shotgun (WGS) entry which is preliminary data.</text>
</comment>
<name>A0A2P6U484_CHLSO</name>
<sequence length="122" mass="13691">MNAPDRQEKFVVPEGIKKAAFKPDTKVANAGTFTIQREDHTVGNLVRMQLHRDKNVVFAGYRIPHPLEYQMVVKVQTNGRKTPIAAVQDSLKDLEGEVQDIRAQFMRAAQQYDNTGGGTGMY</sequence>
<dbReference type="InterPro" id="IPR008193">
    <property type="entry name" value="RNA_pol_Rpb11_13-16kDa_CS"/>
</dbReference>
<dbReference type="InterPro" id="IPR036603">
    <property type="entry name" value="RBP11-like"/>
</dbReference>
<evidence type="ECO:0000313" key="8">
    <source>
        <dbReference type="EMBL" id="PRW61130.1"/>
    </source>
</evidence>
<dbReference type="GO" id="GO:0003677">
    <property type="term" value="F:DNA binding"/>
    <property type="evidence" value="ECO:0007669"/>
    <property type="project" value="InterPro"/>
</dbReference>
<evidence type="ECO:0000256" key="4">
    <source>
        <dbReference type="ARBA" id="ARBA00023242"/>
    </source>
</evidence>
<evidence type="ECO:0000256" key="3">
    <source>
        <dbReference type="ARBA" id="ARBA00023163"/>
    </source>
</evidence>
<dbReference type="PANTHER" id="PTHR13946:SF16">
    <property type="entry name" value="DNA-DIRECTED RNA POLYMERASE II SUBUNIT RPB11"/>
    <property type="match status" value="1"/>
</dbReference>
<keyword evidence="9" id="KW-1185">Reference proteome</keyword>
<dbReference type="PANTHER" id="PTHR13946">
    <property type="entry name" value="DNA-DIRECTED RNA POLYMERASE I,II,III"/>
    <property type="match status" value="1"/>
</dbReference>
<dbReference type="GO" id="GO:0046983">
    <property type="term" value="F:protein dimerization activity"/>
    <property type="evidence" value="ECO:0007669"/>
    <property type="project" value="InterPro"/>
</dbReference>
<evidence type="ECO:0000256" key="1">
    <source>
        <dbReference type="ARBA" id="ARBA00004123"/>
    </source>
</evidence>
<feature type="coiled-coil region" evidence="6">
    <location>
        <begin position="84"/>
        <end position="111"/>
    </location>
</feature>
<accession>A0A2P6U484</accession>
<dbReference type="Gene3D" id="3.30.1360.10">
    <property type="entry name" value="RNA polymerase, RBP11-like subunit"/>
    <property type="match status" value="1"/>
</dbReference>
<reference evidence="8 9" key="1">
    <citation type="journal article" date="2018" name="Plant J.">
        <title>Genome sequences of Chlorella sorokiniana UTEX 1602 and Micractinium conductrix SAG 241.80: implications to maltose excretion by a green alga.</title>
        <authorList>
            <person name="Arriola M.B."/>
            <person name="Velmurugan N."/>
            <person name="Zhang Y."/>
            <person name="Plunkett M.H."/>
            <person name="Hondzo H."/>
            <person name="Barney B.M."/>
        </authorList>
    </citation>
    <scope>NUCLEOTIDE SEQUENCE [LARGE SCALE GENOMIC DNA]</scope>
    <source>
        <strain evidence="9">UTEX 1602</strain>
    </source>
</reference>
<keyword evidence="3" id="KW-0804">Transcription</keyword>